<evidence type="ECO:0008006" key="5">
    <source>
        <dbReference type="Google" id="ProtNLM"/>
    </source>
</evidence>
<feature type="compositionally biased region" description="Low complexity" evidence="2">
    <location>
        <begin position="31"/>
        <end position="58"/>
    </location>
</feature>
<protein>
    <recommendedName>
        <fullName evidence="5">Chromosome partition protein Smc</fullName>
    </recommendedName>
</protein>
<evidence type="ECO:0000256" key="2">
    <source>
        <dbReference type="SAM" id="MobiDB-lite"/>
    </source>
</evidence>
<feature type="compositionally biased region" description="Basic and acidic residues" evidence="2">
    <location>
        <begin position="16"/>
        <end position="27"/>
    </location>
</feature>
<keyword evidence="1" id="KW-0175">Coiled coil</keyword>
<evidence type="ECO:0000313" key="3">
    <source>
        <dbReference type="EMBL" id="NLR17962.1"/>
    </source>
</evidence>
<evidence type="ECO:0000313" key="4">
    <source>
        <dbReference type="Proteomes" id="UP000763447"/>
    </source>
</evidence>
<sequence length="628" mass="70604">MGLRDLFRGTSNQESDNTKQNETEANKQLENQTQDTDTNDQQQDSNATESSSSSVTSTLTAKQNLAEIAGKYNIQRETLQDLLFDQQKEIQTDIDQLNQQIADAKKAADDSGTQITNIQNQMEEASQEASAPFVERQTELNSRIKENQDKAGALIDQVKDINAELSGLNTKQQELIQAETEISSKFESEKDPAMIVTLADQYRDDIKSNKAERDANEATIQAVDKKQRDLKAQLQAVRDKLTADQKELNDTNNQLEEVQQKVAADDEELSKQLDSLTQQMTQNQARLSELQDNLATKQSEIDAVNSDINKWLGVPVPVKGLVLDSDSEIILDMDGLSADQYEQMKLVVKVLTKRGIEHVGLYTSQFELNLTNQIATWTSELQVKGGVVSVYNPLYSLQHQGKLGAKYQLPDNAVKDEWNDDHTERTLELENGWTLKVRYYPSSDNIQTIDSYKDGHLSESSILTTEGQLTSNRFYNDDNTKNRDEYYSQSGLGVLNVHYEDDEISQVELLNAVGMQVQAFDSIEGFTAWWMKNNFNKAGLLVGAIENDQYRQSVSQTQGNVIALVTSSVADRDEFTSWASALPQQQYLVDNYETEMKLIKKLNQPLNISLLDPHNLPVTLGIPFTDAE</sequence>
<reference evidence="3 4" key="1">
    <citation type="submission" date="2020-04" db="EMBL/GenBank/DDBJ databases">
        <title>A novel species of genus Lactobacillus that was isolated from fermented food Zha-chili.</title>
        <authorList>
            <person name="Zhang Z."/>
        </authorList>
    </citation>
    <scope>NUCLEOTIDE SEQUENCE [LARGE SCALE GENOMIC DNA]</scope>
    <source>
        <strain evidence="4">HBUAS51383</strain>
    </source>
</reference>
<proteinExistence type="predicted"/>
<organism evidence="3 4">
    <name type="scientific">Secundilactobacillus angelensis</name>
    <dbReference type="NCBI Taxonomy" id="2722706"/>
    <lineage>
        <taxon>Bacteria</taxon>
        <taxon>Bacillati</taxon>
        <taxon>Bacillota</taxon>
        <taxon>Bacilli</taxon>
        <taxon>Lactobacillales</taxon>
        <taxon>Lactobacillaceae</taxon>
        <taxon>Secundilactobacillus</taxon>
    </lineage>
</organism>
<feature type="region of interest" description="Disordered" evidence="2">
    <location>
        <begin position="1"/>
        <end position="58"/>
    </location>
</feature>
<feature type="coiled-coil region" evidence="1">
    <location>
        <begin position="220"/>
        <end position="307"/>
    </location>
</feature>
<dbReference type="Proteomes" id="UP000763447">
    <property type="component" value="Unassembled WGS sequence"/>
</dbReference>
<keyword evidence="4" id="KW-1185">Reference proteome</keyword>
<dbReference type="RefSeq" id="WP_168924578.1">
    <property type="nucleotide sequence ID" value="NZ_JAAXLJ010000004.1"/>
</dbReference>
<name>A0ABX1KXJ6_9LACO</name>
<gene>
    <name evidence="3" type="ORF">HC026_03380</name>
</gene>
<feature type="coiled-coil region" evidence="1">
    <location>
        <begin position="87"/>
        <end position="128"/>
    </location>
</feature>
<accession>A0ABX1KXJ6</accession>
<evidence type="ECO:0000256" key="1">
    <source>
        <dbReference type="SAM" id="Coils"/>
    </source>
</evidence>
<comment type="caution">
    <text evidence="3">The sequence shown here is derived from an EMBL/GenBank/DDBJ whole genome shotgun (WGS) entry which is preliminary data.</text>
</comment>
<dbReference type="EMBL" id="JAAXLJ010000004">
    <property type="protein sequence ID" value="NLR17962.1"/>
    <property type="molecule type" value="Genomic_DNA"/>
</dbReference>